<dbReference type="AlphaFoldDB" id="A0A0G3G5S8"/>
<dbReference type="EMBL" id="CP011367">
    <property type="protein sequence ID" value="AKJ95714.1"/>
    <property type="molecule type" value="Genomic_DNA"/>
</dbReference>
<proteinExistence type="predicted"/>
<accession>A0A0G3G5S8</accession>
<keyword evidence="2" id="KW-1185">Reference proteome</keyword>
<dbReference type="OrthoDB" id="9813383at2"/>
<dbReference type="STRING" id="106634.TVD_10245"/>
<organism evidence="1 2">
    <name type="scientific">Thioalkalivibrio versutus</name>
    <dbReference type="NCBI Taxonomy" id="106634"/>
    <lineage>
        <taxon>Bacteria</taxon>
        <taxon>Pseudomonadati</taxon>
        <taxon>Pseudomonadota</taxon>
        <taxon>Gammaproteobacteria</taxon>
        <taxon>Chromatiales</taxon>
        <taxon>Ectothiorhodospiraceae</taxon>
        <taxon>Thioalkalivibrio</taxon>
    </lineage>
</organism>
<dbReference type="SUPFAM" id="SSF52317">
    <property type="entry name" value="Class I glutamine amidotransferase-like"/>
    <property type="match status" value="1"/>
</dbReference>
<dbReference type="Gene3D" id="3.40.50.880">
    <property type="match status" value="1"/>
</dbReference>
<name>A0A0G3G5S8_9GAMM</name>
<protein>
    <submittedName>
        <fullName evidence="1">GMP synthase</fullName>
    </submittedName>
</protein>
<sequence length="248" mass="27660">MKNYCVVQHTYSEFLGLIESQLEKRDIGFSYYRPFVGQDLPGSAAQFDGLWLLGGAWPTADHEENPQVPDELSLIDIFRRSKRPVVGVGMGGLLVAEQAGGTAHEDPMYRARFVTAHKTAAGEGDALAEALDGRRVLQLVNGRVDLPEDVQPILVDDDGDWLAIRPDELTYGMLFRPEVKPGMLEDIIMEARHNPPPNMGELLGEARMEWGEMQKVTEDVLVALVKTLGLMQERRKMPVFSLKIEDEG</sequence>
<evidence type="ECO:0000313" key="2">
    <source>
        <dbReference type="Proteomes" id="UP000064201"/>
    </source>
</evidence>
<dbReference type="Proteomes" id="UP000064201">
    <property type="component" value="Chromosome"/>
</dbReference>
<reference evidence="1 2" key="1">
    <citation type="submission" date="2015-04" db="EMBL/GenBank/DDBJ databases">
        <title>Complete Sequence for the Genome of the Thioalkalivibrio versutus D301.</title>
        <authorList>
            <person name="Mu T."/>
            <person name="Zhou J."/>
            <person name="Xu X."/>
        </authorList>
    </citation>
    <scope>NUCLEOTIDE SEQUENCE [LARGE SCALE GENOMIC DNA]</scope>
    <source>
        <strain evidence="1 2">D301</strain>
    </source>
</reference>
<evidence type="ECO:0000313" key="1">
    <source>
        <dbReference type="EMBL" id="AKJ95714.1"/>
    </source>
</evidence>
<dbReference type="PATRIC" id="fig|106634.4.peg.2098"/>
<dbReference type="InterPro" id="IPR029062">
    <property type="entry name" value="Class_I_gatase-like"/>
</dbReference>
<gene>
    <name evidence="1" type="ORF">TVD_10245</name>
</gene>
<dbReference type="RefSeq" id="WP_018143934.1">
    <property type="nucleotide sequence ID" value="NZ_CP011367.1"/>
</dbReference>
<dbReference type="KEGG" id="tvr:TVD_10245"/>